<protein>
    <recommendedName>
        <fullName evidence="6">Sugar transporter</fullName>
    </recommendedName>
</protein>
<evidence type="ECO:0000256" key="1">
    <source>
        <dbReference type="SAM" id="Coils"/>
    </source>
</evidence>
<organism evidence="4 5">
    <name type="scientific">Sinisalibacter lacisalsi</name>
    <dbReference type="NCBI Taxonomy" id="1526570"/>
    <lineage>
        <taxon>Bacteria</taxon>
        <taxon>Pseudomonadati</taxon>
        <taxon>Pseudomonadota</taxon>
        <taxon>Alphaproteobacteria</taxon>
        <taxon>Rhodobacterales</taxon>
        <taxon>Roseobacteraceae</taxon>
        <taxon>Sinisalibacter</taxon>
    </lineage>
</organism>
<feature type="coiled-coil region" evidence="1">
    <location>
        <begin position="260"/>
        <end position="308"/>
    </location>
</feature>
<feature type="transmembrane region" description="Helical" evidence="3">
    <location>
        <begin position="381"/>
        <end position="405"/>
    </location>
</feature>
<dbReference type="PANTHER" id="PTHR32309">
    <property type="entry name" value="TYROSINE-PROTEIN KINASE"/>
    <property type="match status" value="1"/>
</dbReference>
<dbReference type="EMBL" id="BMGI01000001">
    <property type="protein sequence ID" value="GGD21014.1"/>
    <property type="molecule type" value="Genomic_DNA"/>
</dbReference>
<evidence type="ECO:0000313" key="4">
    <source>
        <dbReference type="EMBL" id="GGD21014.1"/>
    </source>
</evidence>
<reference evidence="5" key="1">
    <citation type="journal article" date="2019" name="Int. J. Syst. Evol. Microbiol.">
        <title>The Global Catalogue of Microorganisms (GCM) 10K type strain sequencing project: providing services to taxonomists for standard genome sequencing and annotation.</title>
        <authorList>
            <consortium name="The Broad Institute Genomics Platform"/>
            <consortium name="The Broad Institute Genome Sequencing Center for Infectious Disease"/>
            <person name="Wu L."/>
            <person name="Ma J."/>
        </authorList>
    </citation>
    <scope>NUCLEOTIDE SEQUENCE [LARGE SCALE GENOMIC DNA]</scope>
    <source>
        <strain evidence="5">CGMCC 1.12922</strain>
    </source>
</reference>
<feature type="region of interest" description="Disordered" evidence="2">
    <location>
        <begin position="1"/>
        <end position="27"/>
    </location>
</feature>
<keyword evidence="5" id="KW-1185">Reference proteome</keyword>
<feature type="compositionally biased region" description="Basic and acidic residues" evidence="2">
    <location>
        <begin position="1"/>
        <end position="14"/>
    </location>
</feature>
<proteinExistence type="predicted"/>
<gene>
    <name evidence="4" type="ORF">GCM10011358_01910</name>
</gene>
<evidence type="ECO:0000313" key="5">
    <source>
        <dbReference type="Proteomes" id="UP000617355"/>
    </source>
</evidence>
<accession>A0ABQ1QB05</accession>
<keyword evidence="3" id="KW-0472">Membrane</keyword>
<evidence type="ECO:0000256" key="2">
    <source>
        <dbReference type="SAM" id="MobiDB-lite"/>
    </source>
</evidence>
<sequence>MAEKSEKDQTKEEATAPAEPVKSDPGPEVIEIRPMAVKAKMRKRHWGVSVSFLLVVILPLLLIGYYMFERATEQYGSVAGFSVRKEEMGGAAEMLGGLSQFMGGGAGGGEADMLYAFIQSQNLVSVVDDNLDLRSHYSEPYERDPIFAFKPDGTVEDLVEYWQRIVKVSFDQTTGLVNLRVVAFSPEMAQEVANEIIAQSQLLVNELNATARSDALRYAEEDLAESLARLKSAREALVRFRTRTQIVDPESDLRSRMGVLASLQQQLAQALIDYDLVSQDTSPSDPRIVQAQRRIDVIRDRIAAERRTFSTEEPDSEVEGYPELLAEYEGLAVEREFAEQGYAAALANLDIARANAARQSRYLATYIRPTLPQKSEYPQRVMILGLAALFLFLSWVITALMFYAFRDRK</sequence>
<keyword evidence="3" id="KW-0812">Transmembrane</keyword>
<feature type="transmembrane region" description="Helical" evidence="3">
    <location>
        <begin position="46"/>
        <end position="68"/>
    </location>
</feature>
<name>A0ABQ1QB05_9RHOB</name>
<dbReference type="InterPro" id="IPR050445">
    <property type="entry name" value="Bact_polysacc_biosynth/exp"/>
</dbReference>
<dbReference type="Proteomes" id="UP000617355">
    <property type="component" value="Unassembled WGS sequence"/>
</dbReference>
<keyword evidence="3" id="KW-1133">Transmembrane helix</keyword>
<comment type="caution">
    <text evidence="4">The sequence shown here is derived from an EMBL/GenBank/DDBJ whole genome shotgun (WGS) entry which is preliminary data.</text>
</comment>
<keyword evidence="1" id="KW-0175">Coiled coil</keyword>
<evidence type="ECO:0000256" key="3">
    <source>
        <dbReference type="SAM" id="Phobius"/>
    </source>
</evidence>
<dbReference type="PANTHER" id="PTHR32309:SF13">
    <property type="entry name" value="FERRIC ENTEROBACTIN TRANSPORT PROTEIN FEPE"/>
    <property type="match status" value="1"/>
</dbReference>
<evidence type="ECO:0008006" key="6">
    <source>
        <dbReference type="Google" id="ProtNLM"/>
    </source>
</evidence>